<protein>
    <submittedName>
        <fullName evidence="1">(spotted green pufferfish) hypothetical protein</fullName>
    </submittedName>
</protein>
<name>Q4SPB1_TETNG</name>
<comment type="caution">
    <text evidence="1">The sequence shown here is derived from an EMBL/GenBank/DDBJ whole genome shotgun (WGS) entry which is preliminary data.</text>
</comment>
<accession>Q4SPB1</accession>
<reference evidence="1" key="1">
    <citation type="journal article" date="2004" name="Nature">
        <title>Genome duplication in the teleost fish Tetraodon nigroviridis reveals the early vertebrate proto-karyotype.</title>
        <authorList>
            <person name="Jaillon O."/>
            <person name="Aury J.-M."/>
            <person name="Brunet F."/>
            <person name="Petit J.-L."/>
            <person name="Stange-Thomann N."/>
            <person name="Mauceli E."/>
            <person name="Bouneau L."/>
            <person name="Fischer C."/>
            <person name="Ozouf-Costaz C."/>
            <person name="Bernot A."/>
            <person name="Nicaud S."/>
            <person name="Jaffe D."/>
            <person name="Fisher S."/>
            <person name="Lutfalla G."/>
            <person name="Dossat C."/>
            <person name="Segurens B."/>
            <person name="Dasilva C."/>
            <person name="Salanoubat M."/>
            <person name="Levy M."/>
            <person name="Boudet N."/>
            <person name="Castellano S."/>
            <person name="Anthouard V."/>
            <person name="Jubin C."/>
            <person name="Castelli V."/>
            <person name="Katinka M."/>
            <person name="Vacherie B."/>
            <person name="Biemont C."/>
            <person name="Skalli Z."/>
            <person name="Cattolico L."/>
            <person name="Poulain J."/>
            <person name="De Berardinis V."/>
            <person name="Cruaud C."/>
            <person name="Duprat S."/>
            <person name="Brottier P."/>
            <person name="Coutanceau J.-P."/>
            <person name="Gouzy J."/>
            <person name="Parra G."/>
            <person name="Lardier G."/>
            <person name="Chapple C."/>
            <person name="McKernan K.J."/>
            <person name="McEwan P."/>
            <person name="Bosak S."/>
            <person name="Kellis M."/>
            <person name="Volff J.-N."/>
            <person name="Guigo R."/>
            <person name="Zody M.C."/>
            <person name="Mesirov J."/>
            <person name="Lindblad-Toh K."/>
            <person name="Birren B."/>
            <person name="Nusbaum C."/>
            <person name="Kahn D."/>
            <person name="Robinson-Rechavi M."/>
            <person name="Laudet V."/>
            <person name="Schachter V."/>
            <person name="Quetier F."/>
            <person name="Saurin W."/>
            <person name="Scarpelli C."/>
            <person name="Wincker P."/>
            <person name="Lander E.S."/>
            <person name="Weissenbach J."/>
            <person name="Roest Crollius H."/>
        </authorList>
    </citation>
    <scope>NUCLEOTIDE SEQUENCE [LARGE SCALE GENOMIC DNA]</scope>
</reference>
<proteinExistence type="predicted"/>
<sequence length="43" mass="4827">MDLLAIETRLEVPPGRVTSQSRVSRVPQEAPLKQAADWLLIKL</sequence>
<dbReference type="EMBL" id="CAAE01014541">
    <property type="protein sequence ID" value="CAF97521.1"/>
    <property type="molecule type" value="Genomic_DNA"/>
</dbReference>
<reference evidence="1" key="2">
    <citation type="submission" date="2004-02" db="EMBL/GenBank/DDBJ databases">
        <authorList>
            <consortium name="Genoscope"/>
            <consortium name="Whitehead Institute Centre for Genome Research"/>
        </authorList>
    </citation>
    <scope>NUCLEOTIDE SEQUENCE</scope>
</reference>
<organism evidence="1">
    <name type="scientific">Tetraodon nigroviridis</name>
    <name type="common">Spotted green pufferfish</name>
    <name type="synonym">Chelonodon nigroviridis</name>
    <dbReference type="NCBI Taxonomy" id="99883"/>
    <lineage>
        <taxon>Eukaryota</taxon>
        <taxon>Metazoa</taxon>
        <taxon>Chordata</taxon>
        <taxon>Craniata</taxon>
        <taxon>Vertebrata</taxon>
        <taxon>Euteleostomi</taxon>
        <taxon>Actinopterygii</taxon>
        <taxon>Neopterygii</taxon>
        <taxon>Teleostei</taxon>
        <taxon>Neoteleostei</taxon>
        <taxon>Acanthomorphata</taxon>
        <taxon>Eupercaria</taxon>
        <taxon>Tetraodontiformes</taxon>
        <taxon>Tetradontoidea</taxon>
        <taxon>Tetraodontidae</taxon>
        <taxon>Tetraodon</taxon>
    </lineage>
</organism>
<dbReference type="KEGG" id="tng:GSTEN00014927G001"/>
<gene>
    <name evidence="1" type="ORF">GSTENG00014927001</name>
</gene>
<evidence type="ECO:0000313" key="1">
    <source>
        <dbReference type="EMBL" id="CAF97521.1"/>
    </source>
</evidence>
<dbReference type="AlphaFoldDB" id="Q4SPB1"/>